<keyword evidence="2" id="KW-1185">Reference proteome</keyword>
<reference evidence="1 2" key="1">
    <citation type="submission" date="2021-08" db="EMBL/GenBank/DDBJ databases">
        <title>The genome sequence of Chitinophaga sp. B61.</title>
        <authorList>
            <person name="Zhang X."/>
        </authorList>
    </citation>
    <scope>NUCLEOTIDE SEQUENCE [LARGE SCALE GENOMIC DNA]</scope>
    <source>
        <strain evidence="1 2">B61</strain>
    </source>
</reference>
<dbReference type="RefSeq" id="WP_220250801.1">
    <property type="nucleotide sequence ID" value="NZ_JAICCF010000002.1"/>
</dbReference>
<evidence type="ECO:0000313" key="2">
    <source>
        <dbReference type="Proteomes" id="UP000812961"/>
    </source>
</evidence>
<dbReference type="Proteomes" id="UP000812961">
    <property type="component" value="Unassembled WGS sequence"/>
</dbReference>
<organism evidence="1 2">
    <name type="scientific">Chitinophaga rhizophila</name>
    <dbReference type="NCBI Taxonomy" id="2866212"/>
    <lineage>
        <taxon>Bacteria</taxon>
        <taxon>Pseudomonadati</taxon>
        <taxon>Bacteroidota</taxon>
        <taxon>Chitinophagia</taxon>
        <taxon>Chitinophagales</taxon>
        <taxon>Chitinophagaceae</taxon>
        <taxon>Chitinophaga</taxon>
    </lineage>
</organism>
<gene>
    <name evidence="1" type="ORF">K1Y79_14400</name>
</gene>
<comment type="caution">
    <text evidence="1">The sequence shown here is derived from an EMBL/GenBank/DDBJ whole genome shotgun (WGS) entry which is preliminary data.</text>
</comment>
<proteinExistence type="predicted"/>
<dbReference type="EMBL" id="JAICCF010000002">
    <property type="protein sequence ID" value="MBW8685527.1"/>
    <property type="molecule type" value="Genomic_DNA"/>
</dbReference>
<name>A0ABS7GCY3_9BACT</name>
<accession>A0ABS7GCY3</accession>
<evidence type="ECO:0000313" key="1">
    <source>
        <dbReference type="EMBL" id="MBW8685527.1"/>
    </source>
</evidence>
<sequence>MSKTDNIKDPLSLTEEDVRTLPREEVFRRLIEKLKGRVIFPRASEDAKRMADNLEATWPDFPHR</sequence>
<protein>
    <submittedName>
        <fullName evidence="1">Uncharacterized protein</fullName>
    </submittedName>
</protein>